<evidence type="ECO:0000256" key="8">
    <source>
        <dbReference type="HAMAP-Rule" id="MF_00158"/>
    </source>
</evidence>
<sequence length="283" mass="31923">MEVISKQKQLRQRRSEALQPVGLVPTMGYLHEGHLSLIRRARQECKTVVVSIYVNPLQFGPNEDFEHYPRDLERDLSLAQEAGADWVFAPTPEEMLPRPLVTQVMVNELTDRLCGASRPGHFDGVATVVTQLFNLIQPDRAYFGLKDAQQVAVIQRMVEDLHMPVIIVPCPTLREPDGLAMSSRNVYLSPTERQRALILNRALQEATKRWEAGEWEKGEEAAAYLADMITSEAGVTLDYAEVLTYPDLEPVESFDQSKAVLAAVAARVGSTRLIDNRIWQREE</sequence>
<reference evidence="9 10" key="1">
    <citation type="submission" date="2018-04" db="EMBL/GenBank/DDBJ databases">
        <title>Genomic Encyclopedia of Archaeal and Bacterial Type Strains, Phase II (KMG-II): from individual species to whole genera.</title>
        <authorList>
            <person name="Goeker M."/>
        </authorList>
    </citation>
    <scope>NUCLEOTIDE SEQUENCE [LARGE SCALE GENOMIC DNA]</scope>
    <source>
        <strain evidence="9 10">DSM 45169</strain>
    </source>
</reference>
<dbReference type="UniPathway" id="UPA00028">
    <property type="reaction ID" value="UER00005"/>
</dbReference>
<dbReference type="GO" id="GO:0005524">
    <property type="term" value="F:ATP binding"/>
    <property type="evidence" value="ECO:0007669"/>
    <property type="project" value="UniProtKB-KW"/>
</dbReference>
<feature type="binding site" evidence="8">
    <location>
        <position position="58"/>
    </location>
    <ligand>
        <name>(R)-pantoate</name>
        <dbReference type="ChEBI" id="CHEBI:15980"/>
    </ligand>
</feature>
<keyword evidence="10" id="KW-1185">Reference proteome</keyword>
<keyword evidence="4 8" id="KW-0566">Pantothenate biosynthesis</keyword>
<feature type="binding site" evidence="8">
    <location>
        <position position="58"/>
    </location>
    <ligand>
        <name>beta-alanine</name>
        <dbReference type="ChEBI" id="CHEBI:57966"/>
    </ligand>
</feature>
<feature type="binding site" evidence="8">
    <location>
        <begin position="181"/>
        <end position="184"/>
    </location>
    <ligand>
        <name>ATP</name>
        <dbReference type="ChEBI" id="CHEBI:30616"/>
    </ligand>
</feature>
<dbReference type="InterPro" id="IPR014729">
    <property type="entry name" value="Rossmann-like_a/b/a_fold"/>
</dbReference>
<evidence type="ECO:0000256" key="7">
    <source>
        <dbReference type="ARBA" id="ARBA00048258"/>
    </source>
</evidence>
<dbReference type="NCBIfam" id="TIGR00125">
    <property type="entry name" value="cyt_tran_rel"/>
    <property type="match status" value="1"/>
</dbReference>
<dbReference type="InterPro" id="IPR003721">
    <property type="entry name" value="Pantoate_ligase"/>
</dbReference>
<dbReference type="InterPro" id="IPR042176">
    <property type="entry name" value="Pantoate_ligase_C"/>
</dbReference>
<evidence type="ECO:0000256" key="4">
    <source>
        <dbReference type="ARBA" id="ARBA00022655"/>
    </source>
</evidence>
<evidence type="ECO:0000256" key="1">
    <source>
        <dbReference type="ARBA" id="ARBA00004990"/>
    </source>
</evidence>
<dbReference type="FunFam" id="3.40.50.620:FF:000013">
    <property type="entry name" value="Pantothenate synthetase"/>
    <property type="match status" value="1"/>
</dbReference>
<feature type="active site" description="Proton donor" evidence="8">
    <location>
        <position position="34"/>
    </location>
</feature>
<keyword evidence="5 8" id="KW-0547">Nucleotide-binding</keyword>
<gene>
    <name evidence="8" type="primary">panC</name>
    <name evidence="9" type="ORF">C8J48_1336</name>
</gene>
<dbReference type="Gene3D" id="3.30.1300.10">
    <property type="entry name" value="Pantoate-beta-alanine ligase, C-terminal domain"/>
    <property type="match status" value="1"/>
</dbReference>
<evidence type="ECO:0000256" key="5">
    <source>
        <dbReference type="ARBA" id="ARBA00022741"/>
    </source>
</evidence>
<feature type="binding site" evidence="8">
    <location>
        <position position="150"/>
    </location>
    <ligand>
        <name>(R)-pantoate</name>
        <dbReference type="ChEBI" id="CHEBI:15980"/>
    </ligand>
</feature>
<evidence type="ECO:0000256" key="6">
    <source>
        <dbReference type="ARBA" id="ARBA00022840"/>
    </source>
</evidence>
<dbReference type="PANTHER" id="PTHR21299">
    <property type="entry name" value="CYTIDYLATE KINASE/PANTOATE-BETA-ALANINE LIGASE"/>
    <property type="match status" value="1"/>
</dbReference>
<evidence type="ECO:0000313" key="9">
    <source>
        <dbReference type="EMBL" id="PTM58746.1"/>
    </source>
</evidence>
<dbReference type="PANTHER" id="PTHR21299:SF1">
    <property type="entry name" value="PANTOATE--BETA-ALANINE LIGASE"/>
    <property type="match status" value="1"/>
</dbReference>
<evidence type="ECO:0000313" key="10">
    <source>
        <dbReference type="Proteomes" id="UP000241639"/>
    </source>
</evidence>
<comment type="function">
    <text evidence="8">Catalyzes the condensation of pantoate with beta-alanine in an ATP-dependent reaction via a pantoyl-adenylate intermediate.</text>
</comment>
<comment type="caution">
    <text evidence="9">The sequence shown here is derived from an EMBL/GenBank/DDBJ whole genome shotgun (WGS) entry which is preliminary data.</text>
</comment>
<dbReference type="OrthoDB" id="9773087at2"/>
<evidence type="ECO:0000256" key="3">
    <source>
        <dbReference type="ARBA" id="ARBA00022598"/>
    </source>
</evidence>
<keyword evidence="3 8" id="KW-0436">Ligase</keyword>
<keyword evidence="6 8" id="KW-0067">ATP-binding</keyword>
<organism evidence="9 10">
    <name type="scientific">Desmospora activa DSM 45169</name>
    <dbReference type="NCBI Taxonomy" id="1121389"/>
    <lineage>
        <taxon>Bacteria</taxon>
        <taxon>Bacillati</taxon>
        <taxon>Bacillota</taxon>
        <taxon>Bacilli</taxon>
        <taxon>Bacillales</taxon>
        <taxon>Thermoactinomycetaceae</taxon>
        <taxon>Desmospora</taxon>
    </lineage>
</organism>
<dbReference type="EC" id="6.3.2.1" evidence="8"/>
<name>A0A2T4ZA19_9BACL</name>
<comment type="subunit">
    <text evidence="8">Homodimer.</text>
</comment>
<comment type="similarity">
    <text evidence="2 8">Belongs to the pantothenate synthetase family.</text>
</comment>
<dbReference type="AlphaFoldDB" id="A0A2T4ZA19"/>
<dbReference type="NCBIfam" id="TIGR00018">
    <property type="entry name" value="panC"/>
    <property type="match status" value="1"/>
</dbReference>
<dbReference type="InterPro" id="IPR004821">
    <property type="entry name" value="Cyt_trans-like"/>
</dbReference>
<dbReference type="Gene3D" id="3.40.50.620">
    <property type="entry name" value="HUPs"/>
    <property type="match status" value="1"/>
</dbReference>
<protein>
    <recommendedName>
        <fullName evidence="8">Pantothenate synthetase</fullName>
        <shortName evidence="8">PS</shortName>
        <ecNumber evidence="8">6.3.2.1</ecNumber>
    </recommendedName>
    <alternativeName>
        <fullName evidence="8">Pantoate--beta-alanine ligase</fullName>
    </alternativeName>
    <alternativeName>
        <fullName evidence="8">Pantoate-activating enzyme</fullName>
    </alternativeName>
</protein>
<evidence type="ECO:0000256" key="2">
    <source>
        <dbReference type="ARBA" id="ARBA00009256"/>
    </source>
</evidence>
<dbReference type="CDD" id="cd00560">
    <property type="entry name" value="PanC"/>
    <property type="match status" value="1"/>
</dbReference>
<comment type="pathway">
    <text evidence="1 8">Cofactor biosynthesis; (R)-pantothenate biosynthesis; (R)-pantothenate from (R)-pantoate and beta-alanine: step 1/1.</text>
</comment>
<comment type="subcellular location">
    <subcellularLocation>
        <location evidence="8">Cytoplasm</location>
    </subcellularLocation>
</comment>
<keyword evidence="8" id="KW-0963">Cytoplasm</keyword>
<comment type="catalytic activity">
    <reaction evidence="7 8">
        <text>(R)-pantoate + beta-alanine + ATP = (R)-pantothenate + AMP + diphosphate + H(+)</text>
        <dbReference type="Rhea" id="RHEA:10912"/>
        <dbReference type="ChEBI" id="CHEBI:15378"/>
        <dbReference type="ChEBI" id="CHEBI:15980"/>
        <dbReference type="ChEBI" id="CHEBI:29032"/>
        <dbReference type="ChEBI" id="CHEBI:30616"/>
        <dbReference type="ChEBI" id="CHEBI:33019"/>
        <dbReference type="ChEBI" id="CHEBI:57966"/>
        <dbReference type="ChEBI" id="CHEBI:456215"/>
        <dbReference type="EC" id="6.3.2.1"/>
    </reaction>
</comment>
<dbReference type="EMBL" id="PZZP01000001">
    <property type="protein sequence ID" value="PTM58746.1"/>
    <property type="molecule type" value="Genomic_DNA"/>
</dbReference>
<comment type="miscellaneous">
    <text evidence="8">The reaction proceeds by a bi uni uni bi ping pong mechanism.</text>
</comment>
<dbReference type="HAMAP" id="MF_00158">
    <property type="entry name" value="PanC"/>
    <property type="match status" value="1"/>
</dbReference>
<dbReference type="GO" id="GO:0005829">
    <property type="term" value="C:cytosol"/>
    <property type="evidence" value="ECO:0007669"/>
    <property type="project" value="TreeGrafter"/>
</dbReference>
<dbReference type="SUPFAM" id="SSF52374">
    <property type="entry name" value="Nucleotidylyl transferase"/>
    <property type="match status" value="1"/>
</dbReference>
<proteinExistence type="inferred from homology"/>
<feature type="binding site" evidence="8">
    <location>
        <begin position="144"/>
        <end position="147"/>
    </location>
    <ligand>
        <name>ATP</name>
        <dbReference type="ChEBI" id="CHEBI:30616"/>
    </ligand>
</feature>
<dbReference type="Proteomes" id="UP000241639">
    <property type="component" value="Unassembled WGS sequence"/>
</dbReference>
<dbReference type="RefSeq" id="WP_107725508.1">
    <property type="nucleotide sequence ID" value="NZ_PZZP01000001.1"/>
</dbReference>
<dbReference type="Pfam" id="PF02569">
    <property type="entry name" value="Pantoate_ligase"/>
    <property type="match status" value="1"/>
</dbReference>
<feature type="binding site" evidence="8">
    <location>
        <position position="173"/>
    </location>
    <ligand>
        <name>ATP</name>
        <dbReference type="ChEBI" id="CHEBI:30616"/>
    </ligand>
</feature>
<dbReference type="GO" id="GO:0015940">
    <property type="term" value="P:pantothenate biosynthetic process"/>
    <property type="evidence" value="ECO:0007669"/>
    <property type="project" value="UniProtKB-UniRule"/>
</dbReference>
<accession>A0A2T4ZA19</accession>
<dbReference type="GO" id="GO:0004592">
    <property type="term" value="F:pantoate-beta-alanine ligase activity"/>
    <property type="evidence" value="ECO:0007669"/>
    <property type="project" value="UniProtKB-UniRule"/>
</dbReference>
<feature type="binding site" evidence="8">
    <location>
        <begin position="27"/>
        <end position="34"/>
    </location>
    <ligand>
        <name>ATP</name>
        <dbReference type="ChEBI" id="CHEBI:30616"/>
    </ligand>
</feature>